<evidence type="ECO:0000259" key="3">
    <source>
        <dbReference type="SMART" id="SM00822"/>
    </source>
</evidence>
<keyword evidence="2" id="KW-0560">Oxidoreductase</keyword>
<dbReference type="InterPro" id="IPR002347">
    <property type="entry name" value="SDR_fam"/>
</dbReference>
<dbReference type="PRINTS" id="PR00080">
    <property type="entry name" value="SDRFAMILY"/>
</dbReference>
<protein>
    <submittedName>
        <fullName evidence="4">SDR family oxidoreductase</fullName>
    </submittedName>
</protein>
<proteinExistence type="inferred from homology"/>
<evidence type="ECO:0000256" key="2">
    <source>
        <dbReference type="ARBA" id="ARBA00023002"/>
    </source>
</evidence>
<organism evidence="4 5">
    <name type="scientific">Desulfatitalea alkaliphila</name>
    <dbReference type="NCBI Taxonomy" id="2929485"/>
    <lineage>
        <taxon>Bacteria</taxon>
        <taxon>Pseudomonadati</taxon>
        <taxon>Thermodesulfobacteriota</taxon>
        <taxon>Desulfobacteria</taxon>
        <taxon>Desulfobacterales</taxon>
        <taxon>Desulfosarcinaceae</taxon>
        <taxon>Desulfatitalea</taxon>
    </lineage>
</organism>
<evidence type="ECO:0000256" key="1">
    <source>
        <dbReference type="ARBA" id="ARBA00006484"/>
    </source>
</evidence>
<gene>
    <name evidence="4" type="ORF">MRX98_14885</name>
</gene>
<dbReference type="SMART" id="SM00822">
    <property type="entry name" value="PKS_KR"/>
    <property type="match status" value="1"/>
</dbReference>
<dbReference type="CDD" id="cd05233">
    <property type="entry name" value="SDR_c"/>
    <property type="match status" value="1"/>
</dbReference>
<dbReference type="PRINTS" id="PR00081">
    <property type="entry name" value="GDHRDH"/>
</dbReference>
<dbReference type="RefSeq" id="WP_246911183.1">
    <property type="nucleotide sequence ID" value="NZ_JALJRB010000018.1"/>
</dbReference>
<dbReference type="FunFam" id="3.40.50.720:FF:000084">
    <property type="entry name" value="Short-chain dehydrogenase reductase"/>
    <property type="match status" value="1"/>
</dbReference>
<reference evidence="4" key="1">
    <citation type="submission" date="2022-04" db="EMBL/GenBank/DDBJ databases">
        <title>Desulfatitalea alkaliphila sp. nov., a novel anaerobic sulfate-reducing bacterium isolated from terrestrial mud volcano, Taman Peninsula, Russia.</title>
        <authorList>
            <person name="Khomyakova M.A."/>
            <person name="Merkel A.Y."/>
            <person name="Slobodkin A.I."/>
        </authorList>
    </citation>
    <scope>NUCLEOTIDE SEQUENCE</scope>
    <source>
        <strain evidence="4">M08but</strain>
    </source>
</reference>
<dbReference type="InterPro" id="IPR036291">
    <property type="entry name" value="NAD(P)-bd_dom_sf"/>
</dbReference>
<evidence type="ECO:0000313" key="5">
    <source>
        <dbReference type="Proteomes" id="UP001165427"/>
    </source>
</evidence>
<dbReference type="GO" id="GO:0016491">
    <property type="term" value="F:oxidoreductase activity"/>
    <property type="evidence" value="ECO:0007669"/>
    <property type="project" value="UniProtKB-KW"/>
</dbReference>
<dbReference type="EMBL" id="JALJRB010000018">
    <property type="protein sequence ID" value="MCJ8501867.1"/>
    <property type="molecule type" value="Genomic_DNA"/>
</dbReference>
<name>A0AA41UKW5_9BACT</name>
<comment type="similarity">
    <text evidence="1">Belongs to the short-chain dehydrogenases/reductases (SDR) family.</text>
</comment>
<sequence length="260" mass="27181">MELTDAVAIVTGASSGIGACVARQLTAKGCHVVVNYSRNAAGAQQTAAACENHAGRTFIQQADVTEDADCQTLVEAAVAHFGRLDILINNAGITKFCAHQDLAGLSKQDFLDIYAVNLVGVFQMTRAAESALRRQPVAHIVNMASIAGITGIGSSMAYAASKGALVTMTLSLARVLGPQIRVNAICPGFVQGEWLKKGLGDEVYASVYNQYAEIAPLKDTATTERVAQTLAALVGGADWTTGETLIVDGGAHLHTAPLRR</sequence>
<keyword evidence="5" id="KW-1185">Reference proteome</keyword>
<dbReference type="InterPro" id="IPR057326">
    <property type="entry name" value="KR_dom"/>
</dbReference>
<dbReference type="Pfam" id="PF13561">
    <property type="entry name" value="adh_short_C2"/>
    <property type="match status" value="1"/>
</dbReference>
<dbReference type="PANTHER" id="PTHR43639">
    <property type="entry name" value="OXIDOREDUCTASE, SHORT-CHAIN DEHYDROGENASE/REDUCTASE FAMILY (AFU_ORTHOLOGUE AFUA_5G02870)"/>
    <property type="match status" value="1"/>
</dbReference>
<feature type="domain" description="Ketoreductase" evidence="3">
    <location>
        <begin position="6"/>
        <end position="193"/>
    </location>
</feature>
<dbReference type="AlphaFoldDB" id="A0AA41UKW5"/>
<dbReference type="Gene3D" id="3.40.50.720">
    <property type="entry name" value="NAD(P)-binding Rossmann-like Domain"/>
    <property type="match status" value="1"/>
</dbReference>
<dbReference type="SUPFAM" id="SSF51735">
    <property type="entry name" value="NAD(P)-binding Rossmann-fold domains"/>
    <property type="match status" value="1"/>
</dbReference>
<dbReference type="Proteomes" id="UP001165427">
    <property type="component" value="Unassembled WGS sequence"/>
</dbReference>
<comment type="caution">
    <text evidence="4">The sequence shown here is derived from an EMBL/GenBank/DDBJ whole genome shotgun (WGS) entry which is preliminary data.</text>
</comment>
<accession>A0AA41UKW5</accession>
<evidence type="ECO:0000313" key="4">
    <source>
        <dbReference type="EMBL" id="MCJ8501867.1"/>
    </source>
</evidence>
<dbReference type="PANTHER" id="PTHR43639:SF1">
    <property type="entry name" value="SHORT-CHAIN DEHYDROGENASE_REDUCTASE FAMILY PROTEIN"/>
    <property type="match status" value="1"/>
</dbReference>
<dbReference type="PROSITE" id="PS00061">
    <property type="entry name" value="ADH_SHORT"/>
    <property type="match status" value="1"/>
</dbReference>
<dbReference type="InterPro" id="IPR020904">
    <property type="entry name" value="Sc_DH/Rdtase_CS"/>
</dbReference>